<evidence type="ECO:0000256" key="4">
    <source>
        <dbReference type="ARBA" id="ARBA00022519"/>
    </source>
</evidence>
<keyword evidence="7" id="KW-0472">Membrane</keyword>
<dbReference type="GO" id="GO:0005886">
    <property type="term" value="C:plasma membrane"/>
    <property type="evidence" value="ECO:0007669"/>
    <property type="project" value="UniProtKB-SubCell"/>
</dbReference>
<reference evidence="9" key="2">
    <citation type="journal article" date="2014" name="ISME J.">
        <title>Microbial stratification in low pH oxic and suboxic macroscopic growths along an acid mine drainage.</title>
        <authorList>
            <person name="Mendez-Garcia C."/>
            <person name="Mesa V."/>
            <person name="Sprenger R.R."/>
            <person name="Richter M."/>
            <person name="Diez M.S."/>
            <person name="Solano J."/>
            <person name="Bargiela R."/>
            <person name="Golyshina O.V."/>
            <person name="Manteca A."/>
            <person name="Ramos J.L."/>
            <person name="Gallego J.R."/>
            <person name="Llorente I."/>
            <person name="Martins Dos Santos V.A."/>
            <person name="Jensen O.N."/>
            <person name="Pelaez A.I."/>
            <person name="Sanchez J."/>
            <person name="Ferrer M."/>
        </authorList>
    </citation>
    <scope>NUCLEOTIDE SEQUENCE</scope>
</reference>
<feature type="domain" description="General secretion pathway GspH" evidence="8">
    <location>
        <begin position="30"/>
        <end position="157"/>
    </location>
</feature>
<evidence type="ECO:0000256" key="7">
    <source>
        <dbReference type="ARBA" id="ARBA00023136"/>
    </source>
</evidence>
<keyword evidence="5" id="KW-0812">Transmembrane</keyword>
<evidence type="ECO:0000256" key="6">
    <source>
        <dbReference type="ARBA" id="ARBA00022989"/>
    </source>
</evidence>
<protein>
    <submittedName>
        <fullName evidence="9">Type-4 fimbrial pilin related signal peptide protein</fullName>
    </submittedName>
</protein>
<evidence type="ECO:0000256" key="5">
    <source>
        <dbReference type="ARBA" id="ARBA00022692"/>
    </source>
</evidence>
<comment type="caution">
    <text evidence="9">The sequence shown here is derived from an EMBL/GenBank/DDBJ whole genome shotgun (WGS) entry which is preliminary data.</text>
</comment>
<evidence type="ECO:0000256" key="3">
    <source>
        <dbReference type="ARBA" id="ARBA00022481"/>
    </source>
</evidence>
<dbReference type="Pfam" id="PF12019">
    <property type="entry name" value="GspH"/>
    <property type="match status" value="1"/>
</dbReference>
<dbReference type="AlphaFoldDB" id="T0YSV4"/>
<keyword evidence="3" id="KW-0488">Methylation</keyword>
<keyword evidence="2" id="KW-1003">Cell membrane</keyword>
<reference evidence="9" key="1">
    <citation type="submission" date="2013-08" db="EMBL/GenBank/DDBJ databases">
        <authorList>
            <person name="Mendez C."/>
            <person name="Richter M."/>
            <person name="Ferrer M."/>
            <person name="Sanchez J."/>
        </authorList>
    </citation>
    <scope>NUCLEOTIDE SEQUENCE</scope>
</reference>
<keyword evidence="6" id="KW-1133">Transmembrane helix</keyword>
<name>T0YSV4_9ZZZZ</name>
<evidence type="ECO:0000259" key="8">
    <source>
        <dbReference type="Pfam" id="PF12019"/>
    </source>
</evidence>
<dbReference type="EMBL" id="AUZZ01008814">
    <property type="protein sequence ID" value="EQD36238.1"/>
    <property type="molecule type" value="Genomic_DNA"/>
</dbReference>
<sequence>MVTLAVAAILLAIAVPALRVFIQNNREDSEADSLISSLDYARSEAVKRDANVEVCASVVGANAAATPTCSDSTAWNTGWIVETTGQAPTVLQVKSPLQGGNTLSGAFNGAGVTHITFEPNGFVKAAAGSGQYNTTYFTLCDGRGAQYARDIEVSAVGAAQASPNPGQTMTGQALACP</sequence>
<comment type="subcellular location">
    <subcellularLocation>
        <location evidence="1">Cell inner membrane</location>
        <topology evidence="1">Single-pass membrane protein</topology>
    </subcellularLocation>
</comment>
<dbReference type="Gene3D" id="3.55.40.10">
    <property type="entry name" value="minor pseudopilin epsh domain"/>
    <property type="match status" value="1"/>
</dbReference>
<organism evidence="9">
    <name type="scientific">mine drainage metagenome</name>
    <dbReference type="NCBI Taxonomy" id="410659"/>
    <lineage>
        <taxon>unclassified sequences</taxon>
        <taxon>metagenomes</taxon>
        <taxon>ecological metagenomes</taxon>
    </lineage>
</organism>
<evidence type="ECO:0000313" key="9">
    <source>
        <dbReference type="EMBL" id="EQD36238.1"/>
    </source>
</evidence>
<dbReference type="InterPro" id="IPR045584">
    <property type="entry name" value="Pilin-like"/>
</dbReference>
<evidence type="ECO:0000256" key="2">
    <source>
        <dbReference type="ARBA" id="ARBA00022475"/>
    </source>
</evidence>
<dbReference type="InterPro" id="IPR022346">
    <property type="entry name" value="T2SS_GspH"/>
</dbReference>
<dbReference type="GO" id="GO:0015627">
    <property type="term" value="C:type II protein secretion system complex"/>
    <property type="evidence" value="ECO:0007669"/>
    <property type="project" value="InterPro"/>
</dbReference>
<dbReference type="SUPFAM" id="SSF54523">
    <property type="entry name" value="Pili subunits"/>
    <property type="match status" value="1"/>
</dbReference>
<gene>
    <name evidence="9" type="ORF">B2A_12222</name>
</gene>
<accession>T0YSV4</accession>
<dbReference type="GO" id="GO:0015628">
    <property type="term" value="P:protein secretion by the type II secretion system"/>
    <property type="evidence" value="ECO:0007669"/>
    <property type="project" value="InterPro"/>
</dbReference>
<keyword evidence="4" id="KW-0997">Cell inner membrane</keyword>
<evidence type="ECO:0000256" key="1">
    <source>
        <dbReference type="ARBA" id="ARBA00004377"/>
    </source>
</evidence>
<proteinExistence type="predicted"/>